<accession>A0A3D9EHT4</accession>
<comment type="caution">
    <text evidence="2">The sequence shown here is derived from an EMBL/GenBank/DDBJ whole genome shotgun (WGS) entry which is preliminary data.</text>
</comment>
<sequence length="151" mass="15843">MKPVAWLIAALLPLAGGAAASARLELQPQPAGAQVELCFAGEDAPLRYELIVELHGPGGVARTRQAGEARGDGCPVITRLGAAPGSLIEARLSWQRQGQAQPAIERRLQLQLGTEVSRGTPGYRLSGNSSGVCCRAARRCWNSAGSWISTS</sequence>
<protein>
    <submittedName>
        <fullName evidence="2">Uncharacterized protein</fullName>
    </submittedName>
</protein>
<gene>
    <name evidence="2" type="ORF">DFO60_2652</name>
</gene>
<evidence type="ECO:0000256" key="1">
    <source>
        <dbReference type="SAM" id="SignalP"/>
    </source>
</evidence>
<organism evidence="2 3">
    <name type="scientific">Ectopseudomonas oleovorans</name>
    <name type="common">Pseudomonas oleovorans</name>
    <dbReference type="NCBI Taxonomy" id="301"/>
    <lineage>
        <taxon>Bacteria</taxon>
        <taxon>Pseudomonadati</taxon>
        <taxon>Pseudomonadota</taxon>
        <taxon>Gammaproteobacteria</taxon>
        <taxon>Pseudomonadales</taxon>
        <taxon>Pseudomonadaceae</taxon>
        <taxon>Ectopseudomonas</taxon>
    </lineage>
</organism>
<keyword evidence="1" id="KW-0732">Signal</keyword>
<dbReference type="AlphaFoldDB" id="A0A3D9EHT4"/>
<dbReference type="Proteomes" id="UP000256988">
    <property type="component" value="Unassembled WGS sequence"/>
</dbReference>
<dbReference type="RefSeq" id="WP_181902042.1">
    <property type="nucleotide sequence ID" value="NZ_QRDL01000004.1"/>
</dbReference>
<name>A0A3D9EHT4_ECTOL</name>
<dbReference type="EMBL" id="QRDL01000004">
    <property type="protein sequence ID" value="RED02622.1"/>
    <property type="molecule type" value="Genomic_DNA"/>
</dbReference>
<proteinExistence type="predicted"/>
<feature type="signal peptide" evidence="1">
    <location>
        <begin position="1"/>
        <end position="20"/>
    </location>
</feature>
<feature type="chain" id="PRO_5017705874" evidence="1">
    <location>
        <begin position="21"/>
        <end position="151"/>
    </location>
</feature>
<evidence type="ECO:0000313" key="2">
    <source>
        <dbReference type="EMBL" id="RED02622.1"/>
    </source>
</evidence>
<reference evidence="2 3" key="1">
    <citation type="submission" date="2018-07" db="EMBL/GenBank/DDBJ databases">
        <title>Genome sequencing of rice bacterial endophytes.</title>
        <authorList>
            <person name="Venturi V."/>
        </authorList>
    </citation>
    <scope>NUCLEOTIDE SEQUENCE [LARGE SCALE GENOMIC DNA]</scope>
    <source>
        <strain evidence="2 3">AG1002</strain>
    </source>
</reference>
<evidence type="ECO:0000313" key="3">
    <source>
        <dbReference type="Proteomes" id="UP000256988"/>
    </source>
</evidence>